<reference evidence="1" key="1">
    <citation type="submission" date="2024-04" db="EMBL/GenBank/DDBJ databases">
        <authorList>
            <consortium name="Molecular Ecology Group"/>
        </authorList>
    </citation>
    <scope>NUCLEOTIDE SEQUENCE</scope>
</reference>
<keyword evidence="2" id="KW-1185">Reference proteome</keyword>
<name>A0AAV2NIE4_9HYME</name>
<dbReference type="AlphaFoldDB" id="A0AAV2NIE4"/>
<dbReference type="Proteomes" id="UP001497644">
    <property type="component" value="Chromosome 2"/>
</dbReference>
<organism evidence="1 2">
    <name type="scientific">Lasius platythorax</name>
    <dbReference type="NCBI Taxonomy" id="488582"/>
    <lineage>
        <taxon>Eukaryota</taxon>
        <taxon>Metazoa</taxon>
        <taxon>Ecdysozoa</taxon>
        <taxon>Arthropoda</taxon>
        <taxon>Hexapoda</taxon>
        <taxon>Insecta</taxon>
        <taxon>Pterygota</taxon>
        <taxon>Neoptera</taxon>
        <taxon>Endopterygota</taxon>
        <taxon>Hymenoptera</taxon>
        <taxon>Apocrita</taxon>
        <taxon>Aculeata</taxon>
        <taxon>Formicoidea</taxon>
        <taxon>Formicidae</taxon>
        <taxon>Formicinae</taxon>
        <taxon>Lasius</taxon>
        <taxon>Lasius</taxon>
    </lineage>
</organism>
<gene>
    <name evidence="1" type="ORF">LPLAT_LOCUS5681</name>
</gene>
<evidence type="ECO:0000313" key="1">
    <source>
        <dbReference type="EMBL" id="CAL1679505.1"/>
    </source>
</evidence>
<protein>
    <submittedName>
        <fullName evidence="1">Uncharacterized protein</fullName>
    </submittedName>
</protein>
<dbReference type="EMBL" id="OZ034825">
    <property type="protein sequence ID" value="CAL1679505.1"/>
    <property type="molecule type" value="Genomic_DNA"/>
</dbReference>
<evidence type="ECO:0000313" key="2">
    <source>
        <dbReference type="Proteomes" id="UP001497644"/>
    </source>
</evidence>
<proteinExistence type="predicted"/>
<sequence length="103" mass="11671">MQERATPHWLTQGLRALEKRHRARDGSLISASDDNANLIARLTKAPILDTNLTLPFARSHERNFERRASRGPFLRSFRQDASSSEQQSISEAIFSMPLLISPL</sequence>
<accession>A0AAV2NIE4</accession>